<keyword evidence="6" id="KW-0808">Transferase</keyword>
<dbReference type="GO" id="GO:0005524">
    <property type="term" value="F:ATP binding"/>
    <property type="evidence" value="ECO:0007669"/>
    <property type="project" value="UniProtKB-KW"/>
</dbReference>
<dbReference type="Proteomes" id="UP000029382">
    <property type="component" value="Unassembled WGS sequence"/>
</dbReference>
<evidence type="ECO:0000313" key="6">
    <source>
        <dbReference type="EMBL" id="KFN88671.1"/>
    </source>
</evidence>
<keyword evidence="3" id="KW-0547">Nucleotide-binding</keyword>
<evidence type="ECO:0000256" key="1">
    <source>
        <dbReference type="ARBA" id="ARBA00001946"/>
    </source>
</evidence>
<evidence type="ECO:0000313" key="7">
    <source>
        <dbReference type="EMBL" id="SFL43855.1"/>
    </source>
</evidence>
<keyword evidence="6" id="KW-0418">Kinase</keyword>
<reference evidence="6 8" key="1">
    <citation type="journal article" date="2014" name="Genome Announc.">
        <title>Draft Genome Sequences of Streptococcus bovis Strains ATCC 33317 and JB1.</title>
        <authorList>
            <person name="Benahmed F.H."/>
            <person name="Gopinath G.R."/>
            <person name="Harbottle H."/>
            <person name="Cotta M.A."/>
            <person name="Luo Y."/>
            <person name="Henderson C."/>
            <person name="Teri P."/>
            <person name="Soppet D."/>
            <person name="Rasmussen M."/>
            <person name="Whitehead T.R."/>
            <person name="Davidson M."/>
        </authorList>
    </citation>
    <scope>NUCLEOTIDE SEQUENCE [LARGE SCALE GENOMIC DNA]</scope>
    <source>
        <strain evidence="6 8">JB1</strain>
    </source>
</reference>
<keyword evidence="9" id="KW-1185">Reference proteome</keyword>
<protein>
    <submittedName>
        <fullName evidence="6 7">Diacylglycerol kinase</fullName>
    </submittedName>
</protein>
<evidence type="ECO:0000256" key="3">
    <source>
        <dbReference type="ARBA" id="ARBA00022741"/>
    </source>
</evidence>
<evidence type="ECO:0000313" key="8">
    <source>
        <dbReference type="Proteomes" id="UP000029382"/>
    </source>
</evidence>
<dbReference type="AlphaFoldDB" id="A0A091BSN7"/>
<evidence type="ECO:0000256" key="2">
    <source>
        <dbReference type="ARBA" id="ARBA00005983"/>
    </source>
</evidence>
<dbReference type="EMBL" id="AUZH01000010">
    <property type="protein sequence ID" value="KFN88671.1"/>
    <property type="molecule type" value="Genomic_DNA"/>
</dbReference>
<feature type="domain" description="DAGKc" evidence="5">
    <location>
        <begin position="1"/>
        <end position="141"/>
    </location>
</feature>
<dbReference type="Pfam" id="PF00781">
    <property type="entry name" value="DAGK_cat"/>
    <property type="match status" value="1"/>
</dbReference>
<dbReference type="Gene3D" id="2.60.200.40">
    <property type="match status" value="1"/>
</dbReference>
<name>A0A091BSN7_STREI</name>
<dbReference type="GO" id="GO:0016301">
    <property type="term" value="F:kinase activity"/>
    <property type="evidence" value="ECO:0007669"/>
    <property type="project" value="UniProtKB-KW"/>
</dbReference>
<accession>A0A091BSN7</accession>
<dbReference type="InterPro" id="IPR050187">
    <property type="entry name" value="Lipid_Phosphate_FormReg"/>
</dbReference>
<dbReference type="InterPro" id="IPR017438">
    <property type="entry name" value="ATP-NAD_kinase_N"/>
</dbReference>
<dbReference type="SUPFAM" id="SSF111331">
    <property type="entry name" value="NAD kinase/diacylglycerol kinase-like"/>
    <property type="match status" value="1"/>
</dbReference>
<sequence length="294" mass="33489">MTLYIIANPHSGNRSAKEVITRLKNELNQEMAVFLTRYPDDEENQVNDVLETFQPEKDRLLILGGDGTLSKVLYYLPADIPFAYYPMGSGNDFARALGLKKELTHLIESIKQAPKEITVYTYQNGLVLNSLDFGFASWVINHVEQSQLKAKLNKYHLGKLTYILTAIQCLIKKPAFASLCLETEAGEVLELRNQFFFSLANNTYFGGGVMIWPHATAYLEQLDCVYAKGETLWERVLVLLSLVLKVHEHSPYLQHHPYKSVTIKNPEKSLIEIDGEIVSLDEVTLTPQKRYIYL</sequence>
<reference evidence="7 9" key="2">
    <citation type="submission" date="2016-10" db="EMBL/GenBank/DDBJ databases">
        <authorList>
            <person name="Varghese N."/>
            <person name="Submissions S."/>
        </authorList>
    </citation>
    <scope>NUCLEOTIDE SEQUENCE [LARGE SCALE GENOMIC DNA]</scope>
    <source>
        <strain evidence="7 9">JB1</strain>
    </source>
</reference>
<keyword evidence="4" id="KW-0067">ATP-binding</keyword>
<dbReference type="EMBL" id="FOTG01000012">
    <property type="protein sequence ID" value="SFL43855.1"/>
    <property type="molecule type" value="Genomic_DNA"/>
</dbReference>
<dbReference type="InterPro" id="IPR001206">
    <property type="entry name" value="Diacylglycerol_kinase_cat_dom"/>
</dbReference>
<comment type="caution">
    <text evidence="6">The sequence shown here is derived from an EMBL/GenBank/DDBJ whole genome shotgun (WGS) entry which is preliminary data.</text>
</comment>
<dbReference type="RefSeq" id="WP_039696078.1">
    <property type="nucleotide sequence ID" value="NZ_AUZH01000010.1"/>
</dbReference>
<evidence type="ECO:0000313" key="9">
    <source>
        <dbReference type="Proteomes" id="UP000182793"/>
    </source>
</evidence>
<comment type="cofactor">
    <cofactor evidence="1">
        <name>Mg(2+)</name>
        <dbReference type="ChEBI" id="CHEBI:18420"/>
    </cofactor>
</comment>
<dbReference type="GO" id="GO:0008654">
    <property type="term" value="P:phospholipid biosynthetic process"/>
    <property type="evidence" value="ECO:0007669"/>
    <property type="project" value="UniProtKB-KW"/>
</dbReference>
<evidence type="ECO:0000259" key="5">
    <source>
        <dbReference type="PROSITE" id="PS50146"/>
    </source>
</evidence>
<gene>
    <name evidence="6" type="ORF">H702_01470</name>
    <name evidence="7" type="ORF">SAMN02910290_01804</name>
</gene>
<dbReference type="PANTHER" id="PTHR12358:SF54">
    <property type="entry name" value="SPHINGOSINE KINASE RELATED PROTEIN"/>
    <property type="match status" value="1"/>
</dbReference>
<dbReference type="SMART" id="SM00046">
    <property type="entry name" value="DAGKc"/>
    <property type="match status" value="1"/>
</dbReference>
<dbReference type="InterPro" id="IPR016064">
    <property type="entry name" value="NAD/diacylglycerol_kinase_sf"/>
</dbReference>
<proteinExistence type="inferred from homology"/>
<dbReference type="Proteomes" id="UP000182793">
    <property type="component" value="Unassembled WGS sequence"/>
</dbReference>
<dbReference type="PANTHER" id="PTHR12358">
    <property type="entry name" value="SPHINGOSINE KINASE"/>
    <property type="match status" value="1"/>
</dbReference>
<comment type="similarity">
    <text evidence="2">Belongs to the diacylglycerol/lipid kinase family.</text>
</comment>
<dbReference type="PROSITE" id="PS50146">
    <property type="entry name" value="DAGK"/>
    <property type="match status" value="1"/>
</dbReference>
<organism evidence="6 8">
    <name type="scientific">Streptococcus equinus JB1</name>
    <dbReference type="NCBI Taxonomy" id="1294274"/>
    <lineage>
        <taxon>Bacteria</taxon>
        <taxon>Bacillati</taxon>
        <taxon>Bacillota</taxon>
        <taxon>Bacilli</taxon>
        <taxon>Lactobacillales</taxon>
        <taxon>Streptococcaceae</taxon>
        <taxon>Streptococcus</taxon>
    </lineage>
</organism>
<dbReference type="Gene3D" id="3.40.50.10330">
    <property type="entry name" value="Probable inorganic polyphosphate/atp-NAD kinase, domain 1"/>
    <property type="match status" value="1"/>
</dbReference>
<evidence type="ECO:0000256" key="4">
    <source>
        <dbReference type="ARBA" id="ARBA00022840"/>
    </source>
</evidence>